<comment type="caution">
    <text evidence="2">The sequence shown here is derived from an EMBL/GenBank/DDBJ whole genome shotgun (WGS) entry which is preliminary data.</text>
</comment>
<keyword evidence="1" id="KW-0812">Transmembrane</keyword>
<gene>
    <name evidence="2" type="ORF">ODALV1_LOCUS24454</name>
</gene>
<evidence type="ECO:0000313" key="3">
    <source>
        <dbReference type="Proteomes" id="UP001642540"/>
    </source>
</evidence>
<evidence type="ECO:0000313" key="2">
    <source>
        <dbReference type="EMBL" id="CAL8132059.1"/>
    </source>
</evidence>
<accession>A0ABP1RP33</accession>
<evidence type="ECO:0000256" key="1">
    <source>
        <dbReference type="SAM" id="Phobius"/>
    </source>
</evidence>
<dbReference type="EMBL" id="CAXLJM020000091">
    <property type="protein sequence ID" value="CAL8132059.1"/>
    <property type="molecule type" value="Genomic_DNA"/>
</dbReference>
<reference evidence="2 3" key="1">
    <citation type="submission" date="2024-08" db="EMBL/GenBank/DDBJ databases">
        <authorList>
            <person name="Cucini C."/>
            <person name="Frati F."/>
        </authorList>
    </citation>
    <scope>NUCLEOTIDE SEQUENCE [LARGE SCALE GENOMIC DNA]</scope>
</reference>
<name>A0ABP1RP33_9HEXA</name>
<sequence>MLLTIFIDLIRRSLQFGLVILSVIGTLLPLTAWNGFLPLIHLPSIHVIEDARNTTGIGVMIRTGVFALTWILKEGFMDAMNICKAIGLIMSSFCVNIGLVRIKRYLEKVTEPSEKGLENIFSLQKQV</sequence>
<proteinExistence type="predicted"/>
<keyword evidence="3" id="KW-1185">Reference proteome</keyword>
<keyword evidence="1" id="KW-1133">Transmembrane helix</keyword>
<dbReference type="Proteomes" id="UP001642540">
    <property type="component" value="Unassembled WGS sequence"/>
</dbReference>
<feature type="transmembrane region" description="Helical" evidence="1">
    <location>
        <begin position="79"/>
        <end position="100"/>
    </location>
</feature>
<keyword evidence="1" id="KW-0472">Membrane</keyword>
<organism evidence="2 3">
    <name type="scientific">Orchesella dallaii</name>
    <dbReference type="NCBI Taxonomy" id="48710"/>
    <lineage>
        <taxon>Eukaryota</taxon>
        <taxon>Metazoa</taxon>
        <taxon>Ecdysozoa</taxon>
        <taxon>Arthropoda</taxon>
        <taxon>Hexapoda</taxon>
        <taxon>Collembola</taxon>
        <taxon>Entomobryomorpha</taxon>
        <taxon>Entomobryoidea</taxon>
        <taxon>Orchesellidae</taxon>
        <taxon>Orchesellinae</taxon>
        <taxon>Orchesella</taxon>
    </lineage>
</organism>
<protein>
    <submittedName>
        <fullName evidence="2">Uncharacterized protein</fullName>
    </submittedName>
</protein>
<feature type="transmembrane region" description="Helical" evidence="1">
    <location>
        <begin position="16"/>
        <end position="42"/>
    </location>
</feature>